<organism evidence="2">
    <name type="scientific">marine sediment metagenome</name>
    <dbReference type="NCBI Taxonomy" id="412755"/>
    <lineage>
        <taxon>unclassified sequences</taxon>
        <taxon>metagenomes</taxon>
        <taxon>ecological metagenomes</taxon>
    </lineage>
</organism>
<reference evidence="2" key="1">
    <citation type="journal article" date="2014" name="Front. Microbiol.">
        <title>High frequency of phylogenetically diverse reductive dehalogenase-homologous genes in deep subseafloor sedimentary metagenomes.</title>
        <authorList>
            <person name="Kawai M."/>
            <person name="Futagami T."/>
            <person name="Toyoda A."/>
            <person name="Takaki Y."/>
            <person name="Nishi S."/>
            <person name="Hori S."/>
            <person name="Arai W."/>
            <person name="Tsubouchi T."/>
            <person name="Morono Y."/>
            <person name="Uchiyama I."/>
            <person name="Ito T."/>
            <person name="Fujiyama A."/>
            <person name="Inagaki F."/>
            <person name="Takami H."/>
        </authorList>
    </citation>
    <scope>NUCLEOTIDE SEQUENCE</scope>
    <source>
        <strain evidence="2">Expedition CK06-06</strain>
    </source>
</reference>
<dbReference type="SUPFAM" id="SSF53448">
    <property type="entry name" value="Nucleotide-diphospho-sugar transferases"/>
    <property type="match status" value="1"/>
</dbReference>
<dbReference type="Gene3D" id="3.90.550.10">
    <property type="entry name" value="Spore Coat Polysaccharide Biosynthesis Protein SpsA, Chain A"/>
    <property type="match status" value="1"/>
</dbReference>
<dbReference type="PANTHER" id="PTHR43179:SF7">
    <property type="entry name" value="RHAMNOSYLTRANSFERASE WBBL"/>
    <property type="match status" value="1"/>
</dbReference>
<dbReference type="EMBL" id="BARV01017344">
    <property type="protein sequence ID" value="GAI22249.1"/>
    <property type="molecule type" value="Genomic_DNA"/>
</dbReference>
<accession>X1NUB3</accession>
<evidence type="ECO:0000259" key="1">
    <source>
        <dbReference type="Pfam" id="PF00535"/>
    </source>
</evidence>
<name>X1NUB3_9ZZZZ</name>
<feature type="domain" description="Glycosyltransferase 2-like" evidence="1">
    <location>
        <begin position="5"/>
        <end position="85"/>
    </location>
</feature>
<sequence>MVDLSIIIINYNVKHHLKECLQSIYHSIKRASFEITVVDNNSIDGSVDMVKSEFPGVKLIENCQNLGFARANNQALKENKGRYVLL</sequence>
<protein>
    <recommendedName>
        <fullName evidence="1">Glycosyltransferase 2-like domain-containing protein</fullName>
    </recommendedName>
</protein>
<gene>
    <name evidence="2" type="ORF">S06H3_29586</name>
</gene>
<dbReference type="PANTHER" id="PTHR43179">
    <property type="entry name" value="RHAMNOSYLTRANSFERASE WBBL"/>
    <property type="match status" value="1"/>
</dbReference>
<dbReference type="AlphaFoldDB" id="X1NUB3"/>
<evidence type="ECO:0000313" key="2">
    <source>
        <dbReference type="EMBL" id="GAI22249.1"/>
    </source>
</evidence>
<comment type="caution">
    <text evidence="2">The sequence shown here is derived from an EMBL/GenBank/DDBJ whole genome shotgun (WGS) entry which is preliminary data.</text>
</comment>
<dbReference type="Pfam" id="PF00535">
    <property type="entry name" value="Glycos_transf_2"/>
    <property type="match status" value="1"/>
</dbReference>
<dbReference type="InterPro" id="IPR029044">
    <property type="entry name" value="Nucleotide-diphossugar_trans"/>
</dbReference>
<proteinExistence type="predicted"/>
<feature type="non-terminal residue" evidence="2">
    <location>
        <position position="86"/>
    </location>
</feature>
<dbReference type="InterPro" id="IPR001173">
    <property type="entry name" value="Glyco_trans_2-like"/>
</dbReference>